<evidence type="ECO:0000256" key="12">
    <source>
        <dbReference type="ARBA" id="ARBA00031468"/>
    </source>
</evidence>
<evidence type="ECO:0000256" key="2">
    <source>
        <dbReference type="ARBA" id="ARBA00010473"/>
    </source>
</evidence>
<feature type="transmembrane region" description="Helical" evidence="13">
    <location>
        <begin position="330"/>
        <end position="351"/>
    </location>
</feature>
<comment type="function">
    <text evidence="1 13">Required for nuclear membrane fusion during karyogamy.</text>
</comment>
<organism evidence="15 16">
    <name type="scientific">Geotrichum candidum</name>
    <name type="common">Oospora lactis</name>
    <name type="synonym">Dipodascus geotrichum</name>
    <dbReference type="NCBI Taxonomy" id="1173061"/>
    <lineage>
        <taxon>Eukaryota</taxon>
        <taxon>Fungi</taxon>
        <taxon>Dikarya</taxon>
        <taxon>Ascomycota</taxon>
        <taxon>Saccharomycotina</taxon>
        <taxon>Dipodascomycetes</taxon>
        <taxon>Dipodascales</taxon>
        <taxon>Dipodascaceae</taxon>
        <taxon>Geotrichum</taxon>
    </lineage>
</organism>
<evidence type="ECO:0000256" key="4">
    <source>
        <dbReference type="ARBA" id="ARBA00022459"/>
    </source>
</evidence>
<dbReference type="GO" id="GO:0005789">
    <property type="term" value="C:endoplasmic reticulum membrane"/>
    <property type="evidence" value="ECO:0007669"/>
    <property type="project" value="UniProtKB-SubCell"/>
</dbReference>
<evidence type="ECO:0000313" key="16">
    <source>
        <dbReference type="Proteomes" id="UP000242525"/>
    </source>
</evidence>
<dbReference type="Proteomes" id="UP000242525">
    <property type="component" value="Unassembled WGS sequence"/>
</dbReference>
<evidence type="ECO:0000256" key="1">
    <source>
        <dbReference type="ARBA" id="ARBA00003389"/>
    </source>
</evidence>
<dbReference type="EMBL" id="CCBN010000002">
    <property type="protein sequence ID" value="CDO52202.1"/>
    <property type="molecule type" value="Genomic_DNA"/>
</dbReference>
<name>A0A0J9X513_GEOCN</name>
<dbReference type="GO" id="GO:0048288">
    <property type="term" value="P:nuclear membrane fusion involved in karyogamy"/>
    <property type="evidence" value="ECO:0007669"/>
    <property type="project" value="UniProtKB-UniRule"/>
</dbReference>
<accession>A0A0J9X513</accession>
<dbReference type="PANTHER" id="PTHR28012:SF1">
    <property type="entry name" value="NUCLEAR FUSION PROTEIN KAR5"/>
    <property type="match status" value="1"/>
</dbReference>
<evidence type="ECO:0000256" key="7">
    <source>
        <dbReference type="ARBA" id="ARBA00022824"/>
    </source>
</evidence>
<sequence length="469" mass="50861">MKLFVIALLPLWLKLVLASMAPMPVPEAIELPAYQVNTAPDNCVYRTLAGLLPRCLTPLGSFFSDTSGLGSSTKNDEMNMVLTDTERVYYAVGLSLCQLAASRAAVPRSCPAALKLTLPTGPKASLSDSNSKSMEKCLAALRASPQLWATYNGYYQTVGRICMEQAPLHQRERLLAAYTRVVAAHEQAATDLHAAMARSAKDVWGLVQAQAAERIGSLVAGLGREVTHVRHELEAVGEVAMRLRAAHAHVAADQHHVAHELGVLANQLRNLTSHALNASSAITANRAAEKYRYTSSSYTDGMLGFVVTVLAWAVRTVLPQPFVAMAATVAAMRSSTVMMVVFALIFLTNYISSSSSNSSSGTYNMLDRFGYLGRMGFTLVVVMKLTRALTWGSWATSYQYRPQLNHPGPGSILDDANTTREAGLRQPAPKVQQKASTAMLLQSLPTTTAAATPQQMYNRKLCQIYKTMC</sequence>
<feature type="chain" id="PRO_5005325724" description="Nuclear fusion protein KAR5" evidence="14">
    <location>
        <begin position="19"/>
        <end position="469"/>
    </location>
</feature>
<evidence type="ECO:0000256" key="14">
    <source>
        <dbReference type="SAM" id="SignalP"/>
    </source>
</evidence>
<evidence type="ECO:0000256" key="13">
    <source>
        <dbReference type="RuleBase" id="RU368082"/>
    </source>
</evidence>
<evidence type="ECO:0000256" key="8">
    <source>
        <dbReference type="ARBA" id="ARBA00022989"/>
    </source>
</evidence>
<reference evidence="15" key="1">
    <citation type="submission" date="2014-03" db="EMBL/GenBank/DDBJ databases">
        <authorList>
            <person name="Casaregola S."/>
        </authorList>
    </citation>
    <scope>NUCLEOTIDE SEQUENCE [LARGE SCALE GENOMIC DNA]</scope>
    <source>
        <strain evidence="15">CLIB 918</strain>
    </source>
</reference>
<evidence type="ECO:0000256" key="11">
    <source>
        <dbReference type="ARBA" id="ARBA00023242"/>
    </source>
</evidence>
<feature type="transmembrane region" description="Helical" evidence="13">
    <location>
        <begin position="301"/>
        <end position="318"/>
    </location>
</feature>
<dbReference type="PANTHER" id="PTHR28012">
    <property type="entry name" value="NUCLEAR FUSION PROTEIN KAR5"/>
    <property type="match status" value="1"/>
</dbReference>
<gene>
    <name evidence="15" type="ORF">BN980_GECA02s07303g</name>
</gene>
<feature type="transmembrane region" description="Helical" evidence="13">
    <location>
        <begin position="371"/>
        <end position="391"/>
    </location>
</feature>
<keyword evidence="5 13" id="KW-0812">Transmembrane</keyword>
<keyword evidence="8 13" id="KW-1133">Transmembrane helix</keyword>
<keyword evidence="7 13" id="KW-0256">Endoplasmic reticulum</keyword>
<evidence type="ECO:0000256" key="10">
    <source>
        <dbReference type="ARBA" id="ARBA00023180"/>
    </source>
</evidence>
<keyword evidence="4 13" id="KW-0415">Karyogamy</keyword>
<keyword evidence="11 13" id="KW-0539">Nucleus</keyword>
<keyword evidence="10" id="KW-0325">Glycoprotein</keyword>
<keyword evidence="16" id="KW-1185">Reference proteome</keyword>
<keyword evidence="9 13" id="KW-0472">Membrane</keyword>
<dbReference type="GO" id="GO:0000742">
    <property type="term" value="P:karyogamy involved in conjugation with cellular fusion"/>
    <property type="evidence" value="ECO:0007669"/>
    <property type="project" value="UniProtKB-UniRule"/>
</dbReference>
<dbReference type="GO" id="GO:0031965">
    <property type="term" value="C:nuclear membrane"/>
    <property type="evidence" value="ECO:0007669"/>
    <property type="project" value="UniProtKB-SubCell"/>
</dbReference>
<dbReference type="Pfam" id="PF04163">
    <property type="entry name" value="Tht1"/>
    <property type="match status" value="1"/>
</dbReference>
<evidence type="ECO:0000256" key="3">
    <source>
        <dbReference type="ARBA" id="ARBA00021601"/>
    </source>
</evidence>
<dbReference type="InterPro" id="IPR007292">
    <property type="entry name" value="Nuclear_fusion_Kar5"/>
</dbReference>
<keyword evidence="6 13" id="KW-0732">Signal</keyword>
<proteinExistence type="inferred from homology"/>
<comment type="caution">
    <text evidence="15">The sequence shown here is derived from an EMBL/GenBank/DDBJ whole genome shotgun (WGS) entry which is preliminary data.</text>
</comment>
<comment type="subcellular location">
    <subcellularLocation>
        <location evidence="13">Endoplasmic reticulum membrane</location>
    </subcellularLocation>
    <subcellularLocation>
        <location evidence="13">Nucleus membrane</location>
    </subcellularLocation>
</comment>
<comment type="similarity">
    <text evidence="2 13">Belongs to the KAR5 family.</text>
</comment>
<protein>
    <recommendedName>
        <fullName evidence="3">Nuclear fusion protein KAR5</fullName>
    </recommendedName>
    <alternativeName>
        <fullName evidence="12">Karyogamy protein 5</fullName>
    </alternativeName>
</protein>
<feature type="signal peptide" evidence="14">
    <location>
        <begin position="1"/>
        <end position="18"/>
    </location>
</feature>
<evidence type="ECO:0000256" key="9">
    <source>
        <dbReference type="ARBA" id="ARBA00023136"/>
    </source>
</evidence>
<dbReference type="AlphaFoldDB" id="A0A0J9X513"/>
<evidence type="ECO:0000256" key="6">
    <source>
        <dbReference type="ARBA" id="ARBA00022729"/>
    </source>
</evidence>
<evidence type="ECO:0000256" key="5">
    <source>
        <dbReference type="ARBA" id="ARBA00022692"/>
    </source>
</evidence>
<evidence type="ECO:0000313" key="15">
    <source>
        <dbReference type="EMBL" id="CDO52202.1"/>
    </source>
</evidence>